<reference evidence="6" key="1">
    <citation type="submission" date="2011-06" db="EMBL/GenBank/DDBJ databases">
        <title>Complete genome sequence of Paenibacillus mucilaginosus KNP414.</title>
        <authorList>
            <person name="Wang J."/>
            <person name="Hu S."/>
            <person name="Hu X."/>
            <person name="Zhang B."/>
            <person name="Dong D."/>
            <person name="Zhang S."/>
            <person name="Zhao K."/>
            <person name="Wu D."/>
        </authorList>
    </citation>
    <scope>NUCLEOTIDE SEQUENCE [LARGE SCALE GENOMIC DNA]</scope>
    <source>
        <strain evidence="6">KNP414</strain>
    </source>
</reference>
<name>F8FML7_PAEMK</name>
<keyword evidence="2" id="KW-0808">Transferase</keyword>
<dbReference type="EMBL" id="CP002869">
    <property type="protein sequence ID" value="AEI44188.1"/>
    <property type="molecule type" value="Genomic_DNA"/>
</dbReference>
<dbReference type="AlphaFoldDB" id="F8FML7"/>
<dbReference type="InterPro" id="IPR029063">
    <property type="entry name" value="SAM-dependent_MTases_sf"/>
</dbReference>
<dbReference type="CDD" id="cd02440">
    <property type="entry name" value="AdoMet_MTases"/>
    <property type="match status" value="1"/>
</dbReference>
<gene>
    <name evidence="5" type="ordered locus">KNP414_05664</name>
</gene>
<dbReference type="GO" id="GO:0008168">
    <property type="term" value="F:methyltransferase activity"/>
    <property type="evidence" value="ECO:0007669"/>
    <property type="project" value="UniProtKB-KW"/>
</dbReference>
<evidence type="ECO:0000256" key="3">
    <source>
        <dbReference type="ARBA" id="ARBA00022691"/>
    </source>
</evidence>
<evidence type="ECO:0000313" key="5">
    <source>
        <dbReference type="EMBL" id="AEI44188.1"/>
    </source>
</evidence>
<dbReference type="InterPro" id="IPR041698">
    <property type="entry name" value="Methyltransf_25"/>
</dbReference>
<accession>F8FML7</accession>
<evidence type="ECO:0000256" key="2">
    <source>
        <dbReference type="ARBA" id="ARBA00022679"/>
    </source>
</evidence>
<evidence type="ECO:0000259" key="4">
    <source>
        <dbReference type="Pfam" id="PF13649"/>
    </source>
</evidence>
<evidence type="ECO:0000313" key="6">
    <source>
        <dbReference type="Proteomes" id="UP000006620"/>
    </source>
</evidence>
<dbReference type="KEGG" id="pms:KNP414_05664"/>
<reference evidence="5 6" key="2">
    <citation type="journal article" date="2013" name="Genome Announc.">
        <title>Genome Sequence of Growth-Improving Paenibacillus mucilaginosus Strain KNP414.</title>
        <authorList>
            <person name="Lu J.J."/>
            <person name="Wang J.F."/>
            <person name="Hu X.F."/>
        </authorList>
    </citation>
    <scope>NUCLEOTIDE SEQUENCE [LARGE SCALE GENOMIC DNA]</scope>
    <source>
        <strain evidence="5 6">KNP414</strain>
    </source>
</reference>
<sequence length="242" mass="27252">MNSVKLRRIRQAERQYHEQYYKKVHLYQKGSWLSRPIPLVMELAEKLDEKRNQPQPVRVLDLGSGVGRNAIPLAKRFMPSGGSVHCVDLLDSALQKLKEYCRRYGVEEAVTCEQADLGEVAIGKEAYDYILAAGAMEHCGSEEVLKRTVRSMAEGVRPGGILCILMNTDIEEFDKRTGAKRETMIEVVLKSDEALKLLREAAEGWEELHAEVEPLHLGINRGDVPVLMKGHCVAFGARKPLR</sequence>
<dbReference type="HOGENOM" id="CLU_103647_0_0_9"/>
<feature type="domain" description="Methyltransferase" evidence="4">
    <location>
        <begin position="59"/>
        <end position="160"/>
    </location>
</feature>
<dbReference type="Proteomes" id="UP000006620">
    <property type="component" value="Chromosome"/>
</dbReference>
<protein>
    <recommendedName>
        <fullName evidence="4">Methyltransferase domain-containing protein</fullName>
    </recommendedName>
</protein>
<dbReference type="PANTHER" id="PTHR43464">
    <property type="entry name" value="METHYLTRANSFERASE"/>
    <property type="match status" value="1"/>
</dbReference>
<keyword evidence="3" id="KW-0949">S-adenosyl-L-methionine</keyword>
<dbReference type="SUPFAM" id="SSF53335">
    <property type="entry name" value="S-adenosyl-L-methionine-dependent methyltransferases"/>
    <property type="match status" value="1"/>
</dbReference>
<dbReference type="GO" id="GO:0032259">
    <property type="term" value="P:methylation"/>
    <property type="evidence" value="ECO:0007669"/>
    <property type="project" value="UniProtKB-KW"/>
</dbReference>
<dbReference type="PATRIC" id="fig|1036673.3.peg.5257"/>
<dbReference type="Pfam" id="PF13649">
    <property type="entry name" value="Methyltransf_25"/>
    <property type="match status" value="1"/>
</dbReference>
<evidence type="ECO:0000256" key="1">
    <source>
        <dbReference type="ARBA" id="ARBA00022603"/>
    </source>
</evidence>
<dbReference type="Gene3D" id="3.40.50.150">
    <property type="entry name" value="Vaccinia Virus protein VP39"/>
    <property type="match status" value="1"/>
</dbReference>
<proteinExistence type="predicted"/>
<keyword evidence="1" id="KW-0489">Methyltransferase</keyword>
<dbReference type="RefSeq" id="WP_013919341.1">
    <property type="nucleotide sequence ID" value="NC_015690.1"/>
</dbReference>
<dbReference type="PANTHER" id="PTHR43464:SF19">
    <property type="entry name" value="UBIQUINONE BIOSYNTHESIS O-METHYLTRANSFERASE, MITOCHONDRIAL"/>
    <property type="match status" value="1"/>
</dbReference>
<organism evidence="5 6">
    <name type="scientific">Paenibacillus mucilaginosus (strain KNP414)</name>
    <dbReference type="NCBI Taxonomy" id="1036673"/>
    <lineage>
        <taxon>Bacteria</taxon>
        <taxon>Bacillati</taxon>
        <taxon>Bacillota</taxon>
        <taxon>Bacilli</taxon>
        <taxon>Bacillales</taxon>
        <taxon>Paenibacillaceae</taxon>
        <taxon>Paenibacillus</taxon>
    </lineage>
</organism>